<dbReference type="InterPro" id="IPR017853">
    <property type="entry name" value="GH"/>
</dbReference>
<gene>
    <name evidence="2" type="ORF">C8C76_1511</name>
</gene>
<dbReference type="PANTHER" id="PTHR10357">
    <property type="entry name" value="ALPHA-AMYLASE FAMILY MEMBER"/>
    <property type="match status" value="1"/>
</dbReference>
<keyword evidence="2" id="KW-0378">Hydrolase</keyword>
<dbReference type="GO" id="GO:0016798">
    <property type="term" value="F:hydrolase activity, acting on glycosyl bonds"/>
    <property type="evidence" value="ECO:0007669"/>
    <property type="project" value="UniProtKB-KW"/>
</dbReference>
<dbReference type="Gene3D" id="3.20.20.80">
    <property type="entry name" value="Glycosidases"/>
    <property type="match status" value="1"/>
</dbReference>
<dbReference type="AlphaFoldDB" id="A0A2T5RFJ6"/>
<proteinExistence type="predicted"/>
<evidence type="ECO:0000313" key="2">
    <source>
        <dbReference type="EMBL" id="PTV93112.1"/>
    </source>
</evidence>
<dbReference type="CDD" id="cd11352">
    <property type="entry name" value="AmyAc_5"/>
    <property type="match status" value="1"/>
</dbReference>
<dbReference type="SMART" id="SM00642">
    <property type="entry name" value="Aamy"/>
    <property type="match status" value="1"/>
</dbReference>
<dbReference type="Proteomes" id="UP000244089">
    <property type="component" value="Unassembled WGS sequence"/>
</dbReference>
<sequence>MKSIEDFNLKEITEKREYQKSPEAWDEQIFYFLLVDRFASEKEYPLYDQKNDYENALKTEAARQKWLESGEKWIGGTLKGITDKLDYLKELGVSVLWISPVLKQPVYSENYHGYGTQNFLEIDPHFGTKAELKKLVAEAHKKEIYIILDVIINHTADVLLYDAEDAFYTGQEYPVKAFRDKDGKAVVDPNNPDYSTTWPEGGVWPQEIFNLDTFSKKGYIRNWDSDPEFREGDFFSLKNINTGSGRVDDYKPSEALKVLTECYKYWIAYADLDGFRLDTVKHLDPGAVRFFVTEIKEFTQTLGKKDFYILGEITGGMEFAKSICENTGLDAALGINKIPEILENVAKGYSAAENYFSIFTNSQVLSEGENQWYHKRVITMFDDHDMVYKPKHKERFTADKKTAPLLKNAVFLNFFTAGIPCIYYGTEQGFDGSGDHDKYVRESMFGGEFGAFRTRNRSFFNSEHPVYQEMKKLAELRNEYIHLRLGRQYLREISEIKNKDFHLPRADQARCREIIAWSRIFSQGEFLLAVNCDLDKAQKVKVLIDSEIHLPGEKFICVYSSAAEKIGEELEVKAADQGKNYLEIAVPAKGRAIYKSL</sequence>
<dbReference type="EMBL" id="QAXS01000051">
    <property type="protein sequence ID" value="PTV93112.1"/>
    <property type="molecule type" value="Genomic_DNA"/>
</dbReference>
<feature type="domain" description="Glycosyl hydrolase family 13 catalytic" evidence="1">
    <location>
        <begin position="32"/>
        <end position="477"/>
    </location>
</feature>
<dbReference type="RefSeq" id="WP_108142667.1">
    <property type="nucleotide sequence ID" value="NZ_QAXS01000051.1"/>
</dbReference>
<protein>
    <submittedName>
        <fullName evidence="2">Glycosidase</fullName>
    </submittedName>
</protein>
<comment type="caution">
    <text evidence="2">The sequence shown here is derived from an EMBL/GenBank/DDBJ whole genome shotgun (WGS) entry which is preliminary data.</text>
</comment>
<dbReference type="PANTHER" id="PTHR10357:SF209">
    <property type="entry name" value="PERIPLASMIC ALPHA-AMYLASE"/>
    <property type="match status" value="1"/>
</dbReference>
<evidence type="ECO:0000259" key="1">
    <source>
        <dbReference type="SMART" id="SM00642"/>
    </source>
</evidence>
<dbReference type="OrthoDB" id="9805159at2"/>
<evidence type="ECO:0000313" key="3">
    <source>
        <dbReference type="Proteomes" id="UP000244089"/>
    </source>
</evidence>
<reference evidence="2 3" key="1">
    <citation type="submission" date="2018-04" db="EMBL/GenBank/DDBJ databases">
        <title>Subsurface microbial communities from deep shales in Ohio and West Virginia, USA.</title>
        <authorList>
            <person name="Wrighton K."/>
        </authorList>
    </citation>
    <scope>NUCLEOTIDE SEQUENCE [LARGE SCALE GENOMIC DNA]</scope>
    <source>
        <strain evidence="2 3">WC1</strain>
    </source>
</reference>
<dbReference type="SUPFAM" id="SSF51445">
    <property type="entry name" value="(Trans)glycosidases"/>
    <property type="match status" value="1"/>
</dbReference>
<name>A0A2T5RFJ6_9FIRM</name>
<accession>A0A2T5RFJ6</accession>
<organism evidence="2 3">
    <name type="scientific">Halanaerobium saccharolyticum</name>
    <dbReference type="NCBI Taxonomy" id="43595"/>
    <lineage>
        <taxon>Bacteria</taxon>
        <taxon>Bacillati</taxon>
        <taxon>Bacillota</taxon>
        <taxon>Clostridia</taxon>
        <taxon>Halanaerobiales</taxon>
        <taxon>Halanaerobiaceae</taxon>
        <taxon>Halanaerobium</taxon>
    </lineage>
</organism>
<dbReference type="InterPro" id="IPR006047">
    <property type="entry name" value="GH13_cat_dom"/>
</dbReference>
<keyword evidence="2" id="KW-0326">Glycosidase</keyword>
<dbReference type="Pfam" id="PF00128">
    <property type="entry name" value="Alpha-amylase"/>
    <property type="match status" value="1"/>
</dbReference>
<dbReference type="GO" id="GO:0005975">
    <property type="term" value="P:carbohydrate metabolic process"/>
    <property type="evidence" value="ECO:0007669"/>
    <property type="project" value="InterPro"/>
</dbReference>